<dbReference type="AlphaFoldDB" id="A0A482VP24"/>
<dbReference type="Proteomes" id="UP000292052">
    <property type="component" value="Unassembled WGS sequence"/>
</dbReference>
<protein>
    <submittedName>
        <fullName evidence="1">Uncharacterized protein</fullName>
    </submittedName>
</protein>
<gene>
    <name evidence="1" type="ORF">BDFB_008173</name>
</gene>
<reference evidence="1 2" key="1">
    <citation type="submission" date="2017-03" db="EMBL/GenBank/DDBJ databases">
        <title>Genome of the blue death feigning beetle - Asbolus verrucosus.</title>
        <authorList>
            <person name="Rider S.D."/>
        </authorList>
    </citation>
    <scope>NUCLEOTIDE SEQUENCE [LARGE SCALE GENOMIC DNA]</scope>
    <source>
        <strain evidence="1">Butters</strain>
        <tissue evidence="1">Head and leg muscle</tissue>
    </source>
</reference>
<evidence type="ECO:0000313" key="2">
    <source>
        <dbReference type="Proteomes" id="UP000292052"/>
    </source>
</evidence>
<evidence type="ECO:0000313" key="1">
    <source>
        <dbReference type="EMBL" id="RZC34117.1"/>
    </source>
</evidence>
<sequence length="45" mass="5246">MKKKKEQNIVFGETEIQNERRPLSHVLLTSDRTQTHHLAFSVVQA</sequence>
<keyword evidence="2" id="KW-1185">Reference proteome</keyword>
<name>A0A482VP24_ASBVE</name>
<proteinExistence type="predicted"/>
<accession>A0A482VP24</accession>
<organism evidence="1 2">
    <name type="scientific">Asbolus verrucosus</name>
    <name type="common">Desert ironclad beetle</name>
    <dbReference type="NCBI Taxonomy" id="1661398"/>
    <lineage>
        <taxon>Eukaryota</taxon>
        <taxon>Metazoa</taxon>
        <taxon>Ecdysozoa</taxon>
        <taxon>Arthropoda</taxon>
        <taxon>Hexapoda</taxon>
        <taxon>Insecta</taxon>
        <taxon>Pterygota</taxon>
        <taxon>Neoptera</taxon>
        <taxon>Endopterygota</taxon>
        <taxon>Coleoptera</taxon>
        <taxon>Polyphaga</taxon>
        <taxon>Cucujiformia</taxon>
        <taxon>Tenebrionidae</taxon>
        <taxon>Pimeliinae</taxon>
        <taxon>Asbolus</taxon>
    </lineage>
</organism>
<comment type="caution">
    <text evidence="1">The sequence shown here is derived from an EMBL/GenBank/DDBJ whole genome shotgun (WGS) entry which is preliminary data.</text>
</comment>
<dbReference type="EMBL" id="QDEB01082877">
    <property type="protein sequence ID" value="RZC34117.1"/>
    <property type="molecule type" value="Genomic_DNA"/>
</dbReference>